<gene>
    <name evidence="4" type="ORF">XYCOK13_17630</name>
</gene>
<keyword evidence="1" id="KW-0479">Metal-binding</keyword>
<evidence type="ECO:0000313" key="5">
    <source>
        <dbReference type="Proteomes" id="UP000677918"/>
    </source>
</evidence>
<dbReference type="Gene3D" id="3.30.70.2330">
    <property type="match status" value="1"/>
</dbReference>
<keyword evidence="2" id="KW-0378">Hydrolase</keyword>
<dbReference type="GO" id="GO:0003676">
    <property type="term" value="F:nucleic acid binding"/>
    <property type="evidence" value="ECO:0007669"/>
    <property type="project" value="InterPro"/>
</dbReference>
<accession>A0A8J4H124</accession>
<dbReference type="SMART" id="SM00910">
    <property type="entry name" value="HIRAN"/>
    <property type="match status" value="1"/>
</dbReference>
<name>A0A8J4H124_9BACL</name>
<keyword evidence="5" id="KW-1185">Reference proteome</keyword>
<dbReference type="AlphaFoldDB" id="A0A8J4H124"/>
<proteinExistence type="predicted"/>
<sequence length="135" mass="15057">MKIEVAATTEVAQEKNFREFTVNIAGITYENDDGSSRIKIAKSCRAGQKLNLVRDPDNPHDKNAVKIMTEDGRQLGFLDASTAAELQATLKGTSNTFSSTDAAFVESGEFENDRRETKPYAKILVRKYYKSKTNK</sequence>
<dbReference type="InterPro" id="IPR014905">
    <property type="entry name" value="HIRAN"/>
</dbReference>
<evidence type="ECO:0000313" key="4">
    <source>
        <dbReference type="EMBL" id="GIQ68939.1"/>
    </source>
</evidence>
<dbReference type="Pfam" id="PF08797">
    <property type="entry name" value="HIRAN"/>
    <property type="match status" value="1"/>
</dbReference>
<protein>
    <recommendedName>
        <fullName evidence="3">HIRAN domain-containing protein</fullName>
    </recommendedName>
</protein>
<dbReference type="RefSeq" id="WP_244865080.1">
    <property type="nucleotide sequence ID" value="NZ_BOVK01000021.1"/>
</dbReference>
<evidence type="ECO:0000256" key="2">
    <source>
        <dbReference type="ARBA" id="ARBA00022801"/>
    </source>
</evidence>
<dbReference type="GO" id="GO:0016818">
    <property type="term" value="F:hydrolase activity, acting on acid anhydrides, in phosphorus-containing anhydrides"/>
    <property type="evidence" value="ECO:0007669"/>
    <property type="project" value="InterPro"/>
</dbReference>
<evidence type="ECO:0000259" key="3">
    <source>
        <dbReference type="SMART" id="SM00910"/>
    </source>
</evidence>
<dbReference type="Proteomes" id="UP000677918">
    <property type="component" value="Unassembled WGS sequence"/>
</dbReference>
<feature type="domain" description="HIRAN" evidence="3">
    <location>
        <begin position="17"/>
        <end position="131"/>
    </location>
</feature>
<dbReference type="EMBL" id="BOVK01000021">
    <property type="protein sequence ID" value="GIQ68939.1"/>
    <property type="molecule type" value="Genomic_DNA"/>
</dbReference>
<evidence type="ECO:0000256" key="1">
    <source>
        <dbReference type="ARBA" id="ARBA00022723"/>
    </source>
</evidence>
<comment type="caution">
    <text evidence="4">The sequence shown here is derived from an EMBL/GenBank/DDBJ whole genome shotgun (WGS) entry which is preliminary data.</text>
</comment>
<dbReference type="GO" id="GO:0008270">
    <property type="term" value="F:zinc ion binding"/>
    <property type="evidence" value="ECO:0007669"/>
    <property type="project" value="InterPro"/>
</dbReference>
<reference evidence="4" key="1">
    <citation type="submission" date="2021-04" db="EMBL/GenBank/DDBJ databases">
        <title>Draft genome sequence of Xylanibacillus composti strain K13.</title>
        <authorList>
            <person name="Uke A."/>
            <person name="Chhe C."/>
            <person name="Baramee S."/>
            <person name="Kosugi A."/>
        </authorList>
    </citation>
    <scope>NUCLEOTIDE SEQUENCE</scope>
    <source>
        <strain evidence="4">K13</strain>
    </source>
</reference>
<organism evidence="4 5">
    <name type="scientific">Xylanibacillus composti</name>
    <dbReference type="NCBI Taxonomy" id="1572762"/>
    <lineage>
        <taxon>Bacteria</taxon>
        <taxon>Bacillati</taxon>
        <taxon>Bacillota</taxon>
        <taxon>Bacilli</taxon>
        <taxon>Bacillales</taxon>
        <taxon>Paenibacillaceae</taxon>
        <taxon>Xylanibacillus</taxon>
    </lineage>
</organism>